<dbReference type="Gene3D" id="3.40.50.300">
    <property type="entry name" value="P-loop containing nucleotide triphosphate hydrolases"/>
    <property type="match status" value="1"/>
</dbReference>
<protein>
    <submittedName>
        <fullName evidence="2">AAA family ATPase</fullName>
    </submittedName>
</protein>
<proteinExistence type="predicted"/>
<dbReference type="SUPFAM" id="SSF46785">
    <property type="entry name" value="Winged helix' DNA-binding domain"/>
    <property type="match status" value="1"/>
</dbReference>
<dbReference type="CDD" id="cd00090">
    <property type="entry name" value="HTH_ARSR"/>
    <property type="match status" value="1"/>
</dbReference>
<feature type="domain" description="HTH marR-type" evidence="1">
    <location>
        <begin position="278"/>
        <end position="318"/>
    </location>
</feature>
<keyword evidence="3" id="KW-1185">Reference proteome</keyword>
<organism evidence="2 3">
    <name type="scientific">Breznakiella homolactica</name>
    <dbReference type="NCBI Taxonomy" id="2798577"/>
    <lineage>
        <taxon>Bacteria</taxon>
        <taxon>Pseudomonadati</taxon>
        <taxon>Spirochaetota</taxon>
        <taxon>Spirochaetia</taxon>
        <taxon>Spirochaetales</taxon>
        <taxon>Breznakiellaceae</taxon>
        <taxon>Breznakiella</taxon>
    </lineage>
</organism>
<dbReference type="Pfam" id="PF01047">
    <property type="entry name" value="MarR"/>
    <property type="match status" value="1"/>
</dbReference>
<reference evidence="2" key="1">
    <citation type="submission" date="2021-01" db="EMBL/GenBank/DDBJ databases">
        <title>Description of Breznakiella homolactica.</title>
        <authorList>
            <person name="Song Y."/>
            <person name="Brune A."/>
        </authorList>
    </citation>
    <scope>NUCLEOTIDE SEQUENCE</scope>
    <source>
        <strain evidence="2">RmG30</strain>
    </source>
</reference>
<dbReference type="InterPro" id="IPR036388">
    <property type="entry name" value="WH-like_DNA-bd_sf"/>
</dbReference>
<dbReference type="InterPro" id="IPR027417">
    <property type="entry name" value="P-loop_NTPase"/>
</dbReference>
<dbReference type="EMBL" id="CP067089">
    <property type="protein sequence ID" value="QQO08653.1"/>
    <property type="molecule type" value="Genomic_DNA"/>
</dbReference>
<sequence>MKTRNENRPIAELNNQELHFEKVKNRKVILDVLTSKEIHETDYPAIEFLVDGLIPARGLTLLCGASKTGKSWMVLQLLHVLCSGGIFLGQEVANPCSCLYLALEDSPSRLKGRERKMGVAPADNLFMTTACPSNGEGIKAIRDTLEALPEVKVAAIDTYGRFASGRSESTFQNDYDWMGRLKTLADECNIALILVHHTRKMRDELDAYNEILGTTANMAVADSILLLIKNRFSNDGELSCTSRDYESKTLPVRFDTASCTWKLRDASTFRASSPERQRLLDILKEHGEMSPAELATHINSTPKNISNILAAMSKEGIVIHGSKRGYWKVILESPPEAM</sequence>
<evidence type="ECO:0000313" key="2">
    <source>
        <dbReference type="EMBL" id="QQO08653.1"/>
    </source>
</evidence>
<dbReference type="Gene3D" id="1.10.10.10">
    <property type="entry name" value="Winged helix-like DNA-binding domain superfamily/Winged helix DNA-binding domain"/>
    <property type="match status" value="1"/>
</dbReference>
<dbReference type="Pfam" id="PF13481">
    <property type="entry name" value="AAA_25"/>
    <property type="match status" value="1"/>
</dbReference>
<dbReference type="GO" id="GO:0003700">
    <property type="term" value="F:DNA-binding transcription factor activity"/>
    <property type="evidence" value="ECO:0007669"/>
    <property type="project" value="InterPro"/>
</dbReference>
<dbReference type="RefSeq" id="WP_215625959.1">
    <property type="nucleotide sequence ID" value="NZ_CP067089.2"/>
</dbReference>
<evidence type="ECO:0000313" key="3">
    <source>
        <dbReference type="Proteomes" id="UP000595917"/>
    </source>
</evidence>
<dbReference type="KEGG" id="bhc:JFL75_17245"/>
<accession>A0A7T7XLX7</accession>
<evidence type="ECO:0000259" key="1">
    <source>
        <dbReference type="Pfam" id="PF01047"/>
    </source>
</evidence>
<gene>
    <name evidence="2" type="ORF">JFL75_17245</name>
</gene>
<dbReference type="InterPro" id="IPR036390">
    <property type="entry name" value="WH_DNA-bd_sf"/>
</dbReference>
<dbReference type="Proteomes" id="UP000595917">
    <property type="component" value="Chromosome"/>
</dbReference>
<name>A0A7T7XLX7_9SPIR</name>
<dbReference type="InterPro" id="IPR011991">
    <property type="entry name" value="ArsR-like_HTH"/>
</dbReference>
<dbReference type="SUPFAM" id="SSF52540">
    <property type="entry name" value="P-loop containing nucleoside triphosphate hydrolases"/>
    <property type="match status" value="1"/>
</dbReference>
<dbReference type="AlphaFoldDB" id="A0A7T7XLX7"/>
<dbReference type="InterPro" id="IPR000835">
    <property type="entry name" value="HTH_MarR-typ"/>
</dbReference>